<reference evidence="2 4" key="2">
    <citation type="submission" date="2018-08" db="EMBL/GenBank/DDBJ databases">
        <title>Genome of Clostridium chromiireducens C1, DSM12136.</title>
        <authorList>
            <person name="Xing M."/>
            <person name="Wei Y."/>
            <person name="Ang E.L."/>
            <person name="Zhao H."/>
            <person name="Zhang Y."/>
        </authorList>
    </citation>
    <scope>NUCLEOTIDE SEQUENCE [LARGE SCALE GENOMIC DNA]</scope>
    <source>
        <strain evidence="2 4">C1</strain>
    </source>
</reference>
<dbReference type="Pfam" id="PF10764">
    <property type="entry name" value="Gin"/>
    <property type="match status" value="1"/>
</dbReference>
<dbReference type="EMBL" id="MZGT01000098">
    <property type="protein sequence ID" value="OPJ57404.1"/>
    <property type="molecule type" value="Genomic_DNA"/>
</dbReference>
<dbReference type="Proteomes" id="UP000265930">
    <property type="component" value="Unassembled WGS sequence"/>
</dbReference>
<dbReference type="Proteomes" id="UP000191056">
    <property type="component" value="Unassembled WGS sequence"/>
</dbReference>
<evidence type="ECO:0000313" key="3">
    <source>
        <dbReference type="Proteomes" id="UP000191056"/>
    </source>
</evidence>
<organism evidence="1 3">
    <name type="scientific">Clostridium chromiireducens</name>
    <dbReference type="NCBI Taxonomy" id="225345"/>
    <lineage>
        <taxon>Bacteria</taxon>
        <taxon>Bacillati</taxon>
        <taxon>Bacillota</taxon>
        <taxon>Clostridia</taxon>
        <taxon>Eubacteriales</taxon>
        <taxon>Clostridiaceae</taxon>
        <taxon>Clostridium</taxon>
    </lineage>
</organism>
<name>A0A1V4IC23_9CLOT</name>
<sequence>MENSNKLCFMCGAIDSDGIILNGEMICRACEEKIVRTSASDPEYDDYKDKVKVILFDEHAKC</sequence>
<proteinExistence type="predicted"/>
<dbReference type="EMBL" id="QXDJ01000006">
    <property type="protein sequence ID" value="RII32614.1"/>
    <property type="molecule type" value="Genomic_DNA"/>
</dbReference>
<reference evidence="1 3" key="1">
    <citation type="submission" date="2017-03" db="EMBL/GenBank/DDBJ databases">
        <title>Genome sequence of Clostridium chromiireducens DSM 23318.</title>
        <authorList>
            <person name="Poehlein A."/>
            <person name="Daniel R."/>
        </authorList>
    </citation>
    <scope>NUCLEOTIDE SEQUENCE [LARGE SCALE GENOMIC DNA]</scope>
    <source>
        <strain evidence="1 3">DSM 23318</strain>
    </source>
</reference>
<evidence type="ECO:0000313" key="2">
    <source>
        <dbReference type="EMBL" id="RII32614.1"/>
    </source>
</evidence>
<gene>
    <name evidence="1" type="ORF">CLCHR_44290</name>
    <name evidence="2" type="ORF">D2A34_20565</name>
</gene>
<evidence type="ECO:0000313" key="1">
    <source>
        <dbReference type="EMBL" id="OPJ57404.1"/>
    </source>
</evidence>
<dbReference type="RefSeq" id="WP_079442041.1">
    <property type="nucleotide sequence ID" value="NZ_MZGT01000098.1"/>
</dbReference>
<accession>A0A1V4IC23</accession>
<comment type="caution">
    <text evidence="1">The sequence shown here is derived from an EMBL/GenBank/DDBJ whole genome shotgun (WGS) entry which is preliminary data.</text>
</comment>
<dbReference type="AlphaFoldDB" id="A0A1V4IC23"/>
<dbReference type="InterPro" id="IPR019700">
    <property type="entry name" value="Sigma-G_inhibitor_Gin"/>
</dbReference>
<evidence type="ECO:0000313" key="4">
    <source>
        <dbReference type="Proteomes" id="UP000265930"/>
    </source>
</evidence>
<keyword evidence="3" id="KW-1185">Reference proteome</keyword>
<dbReference type="STRING" id="225345.CLCHR_44290"/>
<protein>
    <submittedName>
        <fullName evidence="2">CsfB protein</fullName>
    </submittedName>
    <submittedName>
        <fullName evidence="1">Inhibitor of sigma-G Gin</fullName>
    </submittedName>
</protein>
<dbReference type="OrthoDB" id="1753657at2"/>